<name>A0A9P8NAR7_9HYPO</name>
<evidence type="ECO:0000313" key="1">
    <source>
        <dbReference type="EMBL" id="KAH0968834.1"/>
    </source>
</evidence>
<dbReference type="OrthoDB" id="5042209at2759"/>
<keyword evidence="2" id="KW-1185">Reference proteome</keyword>
<dbReference type="Proteomes" id="UP000824596">
    <property type="component" value="Unassembled WGS sequence"/>
</dbReference>
<protein>
    <submittedName>
        <fullName evidence="1">Uncharacterized protein</fullName>
    </submittedName>
</protein>
<proteinExistence type="predicted"/>
<gene>
    <name evidence="1" type="ORF">HRG_01476</name>
</gene>
<evidence type="ECO:0000313" key="2">
    <source>
        <dbReference type="Proteomes" id="UP000824596"/>
    </source>
</evidence>
<dbReference type="AlphaFoldDB" id="A0A9P8NAR7"/>
<accession>A0A9P8NAR7</accession>
<organism evidence="1 2">
    <name type="scientific">Hirsutella rhossiliensis</name>
    <dbReference type="NCBI Taxonomy" id="111463"/>
    <lineage>
        <taxon>Eukaryota</taxon>
        <taxon>Fungi</taxon>
        <taxon>Dikarya</taxon>
        <taxon>Ascomycota</taxon>
        <taxon>Pezizomycotina</taxon>
        <taxon>Sordariomycetes</taxon>
        <taxon>Hypocreomycetidae</taxon>
        <taxon>Hypocreales</taxon>
        <taxon>Ophiocordycipitaceae</taxon>
        <taxon>Hirsutella</taxon>
    </lineage>
</organism>
<dbReference type="RefSeq" id="XP_044726347.1">
    <property type="nucleotide sequence ID" value="XM_044859947.1"/>
</dbReference>
<dbReference type="GeneID" id="68350605"/>
<comment type="caution">
    <text evidence="1">The sequence shown here is derived from an EMBL/GenBank/DDBJ whole genome shotgun (WGS) entry which is preliminary data.</text>
</comment>
<sequence length="177" mass="20237">MTHPYYCQQEKAKDAFEKVQDAAKKMGVDQPFIDEVCLWDDAYREATPLLHKLGEDPHDNALLKQLKEINDNITEGNRSEDAKEKESERVSGSQWLIPVSFFGPHYKVVLEEYAVLRDDPENQTARNRVSAEKKLIDKLISRHHFPTEWGVMSADDYIRQKSTNTTTTATVAPGTEV</sequence>
<dbReference type="EMBL" id="JAIZPD010000001">
    <property type="protein sequence ID" value="KAH0968834.1"/>
    <property type="molecule type" value="Genomic_DNA"/>
</dbReference>
<reference evidence="1" key="1">
    <citation type="submission" date="2021-09" db="EMBL/GenBank/DDBJ databases">
        <title>A high-quality genome of the endoparasitic fungus Hirsutella rhossiliensis with a comparison of Hirsutella genomes reveals transposable elements contributing to genome size variation.</title>
        <authorList>
            <person name="Lin R."/>
            <person name="Jiao Y."/>
            <person name="Sun X."/>
            <person name="Ling J."/>
            <person name="Xie B."/>
            <person name="Cheng X."/>
        </authorList>
    </citation>
    <scope>NUCLEOTIDE SEQUENCE</scope>
    <source>
        <strain evidence="1">HR02</strain>
    </source>
</reference>